<accession>A0A8B9EGP5</accession>
<feature type="transmembrane region" description="Helical" evidence="5">
    <location>
        <begin position="116"/>
        <end position="138"/>
    </location>
</feature>
<dbReference type="GO" id="GO:0016020">
    <property type="term" value="C:membrane"/>
    <property type="evidence" value="ECO:0007669"/>
    <property type="project" value="UniProtKB-SubCell"/>
</dbReference>
<protein>
    <submittedName>
        <fullName evidence="6">Solute carrier family 35 member D1</fullName>
    </submittedName>
</protein>
<evidence type="ECO:0000256" key="5">
    <source>
        <dbReference type="SAM" id="Phobius"/>
    </source>
</evidence>
<reference evidence="6" key="1">
    <citation type="submission" date="2025-08" db="UniProtKB">
        <authorList>
            <consortium name="Ensembl"/>
        </authorList>
    </citation>
    <scope>IDENTIFICATION</scope>
</reference>
<feature type="transmembrane region" description="Helical" evidence="5">
    <location>
        <begin position="52"/>
        <end position="72"/>
    </location>
</feature>
<reference evidence="6" key="2">
    <citation type="submission" date="2025-09" db="UniProtKB">
        <authorList>
            <consortium name="Ensembl"/>
        </authorList>
    </citation>
    <scope>IDENTIFICATION</scope>
</reference>
<dbReference type="PANTHER" id="PTHR11132">
    <property type="entry name" value="SOLUTE CARRIER FAMILY 35"/>
    <property type="match status" value="1"/>
</dbReference>
<organism evidence="6 7">
    <name type="scientific">Anser cygnoides</name>
    <name type="common">Swan goose</name>
    <dbReference type="NCBI Taxonomy" id="8845"/>
    <lineage>
        <taxon>Eukaryota</taxon>
        <taxon>Metazoa</taxon>
        <taxon>Chordata</taxon>
        <taxon>Craniata</taxon>
        <taxon>Vertebrata</taxon>
        <taxon>Euteleostomi</taxon>
        <taxon>Archelosauria</taxon>
        <taxon>Archosauria</taxon>
        <taxon>Dinosauria</taxon>
        <taxon>Saurischia</taxon>
        <taxon>Theropoda</taxon>
        <taxon>Coelurosauria</taxon>
        <taxon>Aves</taxon>
        <taxon>Neognathae</taxon>
        <taxon>Galloanserae</taxon>
        <taxon>Anseriformes</taxon>
        <taxon>Anatidae</taxon>
        <taxon>Anserinae</taxon>
        <taxon>Anser</taxon>
    </lineage>
</organism>
<sequence length="329" mass="34860">MFTVLRRFSILFTMFAEGFLLKKKFSWGVQMTVFAMIIGAFVAASADLAFDLEGYIFILVNDALTAANGAYVKQKLDSKELGKYGLLYYNALFMILPTLTIAYFTGDAQKAMEYKGWADVFFVVQFTLSCVMGFILMYSTVLCTQYNSALTTTIVGCIKVSSFPCRASAAVVPARAALPARGLAARGDVPGGAALPMLRGRVPRLPALGARGCSWSRGELIPVTSSLPASRFGTLVLPRSLGEGRWGGSGAEASAWCSAPSLPGCCAGRSGTRRCGTGATGLAEVGQHLWEQQGDVLGSCLEAVAVRSRRSGRVCTAVAASSCARTALV</sequence>
<evidence type="ECO:0000256" key="2">
    <source>
        <dbReference type="ARBA" id="ARBA00022692"/>
    </source>
</evidence>
<keyword evidence="7" id="KW-1185">Reference proteome</keyword>
<dbReference type="AlphaFoldDB" id="A0A8B9EGP5"/>
<feature type="transmembrane region" description="Helical" evidence="5">
    <location>
        <begin position="25"/>
        <end position="46"/>
    </location>
</feature>
<keyword evidence="2 5" id="KW-0812">Transmembrane</keyword>
<comment type="subcellular location">
    <subcellularLocation>
        <location evidence="1">Membrane</location>
        <topology evidence="1">Multi-pass membrane protein</topology>
    </subcellularLocation>
</comment>
<evidence type="ECO:0000256" key="1">
    <source>
        <dbReference type="ARBA" id="ARBA00004141"/>
    </source>
</evidence>
<proteinExistence type="predicted"/>
<keyword evidence="3 5" id="KW-1133">Transmembrane helix</keyword>
<dbReference type="Proteomes" id="UP000694521">
    <property type="component" value="Unplaced"/>
</dbReference>
<name>A0A8B9EGP5_ANSCY</name>
<evidence type="ECO:0000313" key="6">
    <source>
        <dbReference type="Ensembl" id="ENSACDP00005021722.1"/>
    </source>
</evidence>
<evidence type="ECO:0000313" key="7">
    <source>
        <dbReference type="Proteomes" id="UP000694521"/>
    </source>
</evidence>
<evidence type="ECO:0000256" key="3">
    <source>
        <dbReference type="ARBA" id="ARBA00022989"/>
    </source>
</evidence>
<dbReference type="Ensembl" id="ENSACDT00005025968.1">
    <property type="protein sequence ID" value="ENSACDP00005021722.1"/>
    <property type="gene ID" value="ENSACDG00005015713.1"/>
</dbReference>
<dbReference type="InterPro" id="IPR050186">
    <property type="entry name" value="TPT_transporter"/>
</dbReference>
<evidence type="ECO:0000256" key="4">
    <source>
        <dbReference type="ARBA" id="ARBA00023136"/>
    </source>
</evidence>
<feature type="transmembrane region" description="Helical" evidence="5">
    <location>
        <begin position="84"/>
        <end position="104"/>
    </location>
</feature>
<keyword evidence="4 5" id="KW-0472">Membrane</keyword>